<reference evidence="15 16" key="1">
    <citation type="submission" date="2018-11" db="EMBL/GenBank/DDBJ databases">
        <title>Genomic Encyclopedia of Type Strains, Phase IV (KMG-IV): sequencing the most valuable type-strain genomes for metagenomic binning, comparative biology and taxonomic classification.</title>
        <authorList>
            <person name="Goeker M."/>
        </authorList>
    </citation>
    <scope>NUCLEOTIDE SEQUENCE [LARGE SCALE GENOMIC DNA]</scope>
    <source>
        <strain evidence="15 16">DSM 21945</strain>
    </source>
</reference>
<keyword evidence="3" id="KW-1003">Cell membrane</keyword>
<dbReference type="InterPro" id="IPR009056">
    <property type="entry name" value="Cyt_c-like_dom"/>
</dbReference>
<evidence type="ECO:0000256" key="4">
    <source>
        <dbReference type="ARBA" id="ARBA00022617"/>
    </source>
</evidence>
<keyword evidence="6" id="KW-0732">Signal</keyword>
<dbReference type="GO" id="GO:0009055">
    <property type="term" value="F:electron transfer activity"/>
    <property type="evidence" value="ECO:0007669"/>
    <property type="project" value="InterPro"/>
</dbReference>
<name>A0A3N1PS41_9GAMM</name>
<organism evidence="15 16">
    <name type="scientific">Gallaecimonas pentaromativorans</name>
    <dbReference type="NCBI Taxonomy" id="584787"/>
    <lineage>
        <taxon>Bacteria</taxon>
        <taxon>Pseudomonadati</taxon>
        <taxon>Pseudomonadota</taxon>
        <taxon>Gammaproteobacteria</taxon>
        <taxon>Enterobacterales</taxon>
        <taxon>Gallaecimonadaceae</taxon>
        <taxon>Gallaecimonas</taxon>
    </lineage>
</organism>
<keyword evidence="10 13" id="KW-0472">Membrane</keyword>
<dbReference type="PANTHER" id="PTHR35008">
    <property type="entry name" value="BLL4482 PROTEIN-RELATED"/>
    <property type="match status" value="1"/>
</dbReference>
<feature type="binding site" description="covalent" evidence="11">
    <location>
        <position position="333"/>
    </location>
    <ligand>
        <name>heme c</name>
        <dbReference type="ChEBI" id="CHEBI:61717"/>
        <label>3</label>
    </ligand>
</feature>
<dbReference type="GO" id="GO:0005506">
    <property type="term" value="F:iron ion binding"/>
    <property type="evidence" value="ECO:0007669"/>
    <property type="project" value="InterPro"/>
</dbReference>
<keyword evidence="9 12" id="KW-0408">Iron</keyword>
<feature type="binding site" description="axial binding residue" evidence="12">
    <location>
        <position position="60"/>
    </location>
    <ligand>
        <name>heme c</name>
        <dbReference type="ChEBI" id="CHEBI:61717"/>
        <label>1</label>
    </ligand>
    <ligandPart>
        <name>Fe</name>
        <dbReference type="ChEBI" id="CHEBI:18248"/>
    </ligandPart>
</feature>
<keyword evidence="8" id="KW-0249">Electron transport</keyword>
<feature type="transmembrane region" description="Helical" evidence="13">
    <location>
        <begin position="7"/>
        <end position="26"/>
    </location>
</feature>
<comment type="cofactor">
    <cofactor evidence="11">
        <name>heme c</name>
        <dbReference type="ChEBI" id="CHEBI:61717"/>
    </cofactor>
    <text evidence="11">Binds 3 heme c groups covalently per subunit.</text>
</comment>
<dbReference type="OrthoDB" id="6073217at2"/>
<dbReference type="AlphaFoldDB" id="A0A3N1PS41"/>
<keyword evidence="13" id="KW-1133">Transmembrane helix</keyword>
<dbReference type="InterPro" id="IPR051459">
    <property type="entry name" value="Cytochrome_c-type_DH"/>
</dbReference>
<evidence type="ECO:0000256" key="13">
    <source>
        <dbReference type="SAM" id="Phobius"/>
    </source>
</evidence>
<evidence type="ECO:0000256" key="10">
    <source>
        <dbReference type="ARBA" id="ARBA00023136"/>
    </source>
</evidence>
<evidence type="ECO:0000259" key="14">
    <source>
        <dbReference type="PROSITE" id="PS51007"/>
    </source>
</evidence>
<feature type="binding site" description="covalent" evidence="11">
    <location>
        <position position="205"/>
    </location>
    <ligand>
        <name>heme c</name>
        <dbReference type="ChEBI" id="CHEBI:61717"/>
        <label>2</label>
    </ligand>
</feature>
<feature type="binding site" description="axial binding residue" evidence="12">
    <location>
        <position position="337"/>
    </location>
    <ligand>
        <name>heme c</name>
        <dbReference type="ChEBI" id="CHEBI:61717"/>
        <label>3</label>
    </ligand>
    <ligandPart>
        <name>Fe</name>
        <dbReference type="ChEBI" id="CHEBI:18248"/>
    </ligandPart>
</feature>
<keyword evidence="5 12" id="KW-0479">Metal-binding</keyword>
<keyword evidence="13" id="KW-0812">Transmembrane</keyword>
<evidence type="ECO:0000256" key="8">
    <source>
        <dbReference type="ARBA" id="ARBA00022982"/>
    </source>
</evidence>
<dbReference type="Pfam" id="PF00034">
    <property type="entry name" value="Cytochrom_C"/>
    <property type="match status" value="1"/>
</dbReference>
<dbReference type="Pfam" id="PF13442">
    <property type="entry name" value="Cytochrome_CBB3"/>
    <property type="match status" value="1"/>
</dbReference>
<evidence type="ECO:0000256" key="3">
    <source>
        <dbReference type="ARBA" id="ARBA00022475"/>
    </source>
</evidence>
<evidence type="ECO:0000256" key="5">
    <source>
        <dbReference type="ARBA" id="ARBA00022723"/>
    </source>
</evidence>
<keyword evidence="7" id="KW-0677">Repeat</keyword>
<keyword evidence="4 11" id="KW-0349">Heme</keyword>
<dbReference type="SUPFAM" id="SSF46626">
    <property type="entry name" value="Cytochrome c"/>
    <property type="match status" value="3"/>
</dbReference>
<feature type="domain" description="Cytochrome c" evidence="14">
    <location>
        <begin position="42"/>
        <end position="145"/>
    </location>
</feature>
<keyword evidence="2" id="KW-0813">Transport</keyword>
<dbReference type="InterPro" id="IPR036909">
    <property type="entry name" value="Cyt_c-like_dom_sf"/>
</dbReference>
<sequence length="429" mass="45885">MKARTVAKTLGGVAVLGVLFCIWLMWEPAIAPVKPSMPADKAAVARGRMVLEAGDCAVCHTAPGGKYLAGSLPLKTPFGTLYTTNITPDSETGIGQWSEAAFSRAMRDGVARDGHLLYPAFPYVHYRKMSDHDISDLYAYLMSVDPVSQTPPPNRMMFPMNFRPLVAFWNLLFRHGDPLEDQPGQSAQWNRGRYLVEGPGHCSSCHTPLNFIGAEKGGSDHFAGSIIDGWTAPPLAGLSTAINPWTQGELVAYLRGEVAPNHGAAAGPMLPVTHGMATMPLADVEAMATYLLSFAEAQPVAGACKNPSFGALQPASQLSQIEQQGAALFAGSCSGCHGDAATMRRLDDRPDLGHSSALLAGTPRNLVKAVLEGIPMSVGAPSHYMPPFADNLSDQQIAAIAQYLRGQYCPSQPWGNLSQTVTQIRQEEK</sequence>
<evidence type="ECO:0000313" key="15">
    <source>
        <dbReference type="EMBL" id="ROQ30858.1"/>
    </source>
</evidence>
<dbReference type="InterPro" id="IPR014353">
    <property type="entry name" value="Membr-bd_ADH_cyt_c"/>
</dbReference>
<evidence type="ECO:0000313" key="16">
    <source>
        <dbReference type="Proteomes" id="UP000268033"/>
    </source>
</evidence>
<comment type="subcellular location">
    <subcellularLocation>
        <location evidence="1">Cell membrane</location>
    </subcellularLocation>
</comment>
<proteinExistence type="predicted"/>
<evidence type="ECO:0000256" key="6">
    <source>
        <dbReference type="ARBA" id="ARBA00022729"/>
    </source>
</evidence>
<dbReference type="PROSITE" id="PS51007">
    <property type="entry name" value="CYTC"/>
    <property type="match status" value="3"/>
</dbReference>
<dbReference type="GO" id="GO:0016614">
    <property type="term" value="F:oxidoreductase activity, acting on CH-OH group of donors"/>
    <property type="evidence" value="ECO:0007669"/>
    <property type="project" value="InterPro"/>
</dbReference>
<dbReference type="GO" id="GO:0020037">
    <property type="term" value="F:heme binding"/>
    <property type="evidence" value="ECO:0007669"/>
    <property type="project" value="InterPro"/>
</dbReference>
<feature type="binding site" description="axial binding residue" evidence="12">
    <location>
        <position position="206"/>
    </location>
    <ligand>
        <name>heme c</name>
        <dbReference type="ChEBI" id="CHEBI:61717"/>
        <label>2</label>
    </ligand>
    <ligandPart>
        <name>Fe</name>
        <dbReference type="ChEBI" id="CHEBI:18248"/>
    </ligandPart>
</feature>
<feature type="binding site" description="covalent" evidence="11">
    <location>
        <position position="56"/>
    </location>
    <ligand>
        <name>heme c</name>
        <dbReference type="ChEBI" id="CHEBI:61717"/>
        <label>1</label>
    </ligand>
</feature>
<keyword evidence="16" id="KW-1185">Reference proteome</keyword>
<dbReference type="EMBL" id="RJUL01000001">
    <property type="protein sequence ID" value="ROQ30858.1"/>
    <property type="molecule type" value="Genomic_DNA"/>
</dbReference>
<dbReference type="RefSeq" id="WP_050659019.1">
    <property type="nucleotide sequence ID" value="NZ_JBLXEP010000021.1"/>
</dbReference>
<feature type="domain" description="Cytochrome c" evidence="14">
    <location>
        <begin position="187"/>
        <end position="295"/>
    </location>
</feature>
<dbReference type="GO" id="GO:0005886">
    <property type="term" value="C:plasma membrane"/>
    <property type="evidence" value="ECO:0007669"/>
    <property type="project" value="UniProtKB-SubCell"/>
</dbReference>
<dbReference type="InterPro" id="IPR008168">
    <property type="entry name" value="Cyt_C_IC"/>
</dbReference>
<feature type="binding site" description="covalent" evidence="11">
    <location>
        <position position="59"/>
    </location>
    <ligand>
        <name>heme c</name>
        <dbReference type="ChEBI" id="CHEBI:61717"/>
        <label>1</label>
    </ligand>
</feature>
<evidence type="ECO:0000256" key="12">
    <source>
        <dbReference type="PIRSR" id="PIRSR000018-51"/>
    </source>
</evidence>
<dbReference type="PANTHER" id="PTHR35008:SF8">
    <property type="entry name" value="ALCOHOL DEHYDROGENASE CYTOCHROME C SUBUNIT"/>
    <property type="match status" value="1"/>
</dbReference>
<gene>
    <name evidence="15" type="ORF">EDC28_101551</name>
</gene>
<dbReference type="Proteomes" id="UP000268033">
    <property type="component" value="Unassembled WGS sequence"/>
</dbReference>
<comment type="caution">
    <text evidence="15">The sequence shown here is derived from an EMBL/GenBank/DDBJ whole genome shotgun (WGS) entry which is preliminary data.</text>
</comment>
<feature type="binding site" description="covalent" evidence="11">
    <location>
        <position position="336"/>
    </location>
    <ligand>
        <name>heme c</name>
        <dbReference type="ChEBI" id="CHEBI:61717"/>
        <label>3</label>
    </ligand>
</feature>
<dbReference type="PRINTS" id="PR00605">
    <property type="entry name" value="CYTCHROMECIC"/>
</dbReference>
<evidence type="ECO:0000256" key="11">
    <source>
        <dbReference type="PIRSR" id="PIRSR000018-50"/>
    </source>
</evidence>
<feature type="domain" description="Cytochrome c" evidence="14">
    <location>
        <begin position="320"/>
        <end position="408"/>
    </location>
</feature>
<dbReference type="PIRSF" id="PIRSF000018">
    <property type="entry name" value="Mb_ADH_cyt_c"/>
    <property type="match status" value="1"/>
</dbReference>
<feature type="binding site" description="covalent" evidence="11">
    <location>
        <position position="202"/>
    </location>
    <ligand>
        <name>heme c</name>
        <dbReference type="ChEBI" id="CHEBI:61717"/>
        <label>2</label>
    </ligand>
</feature>
<evidence type="ECO:0000256" key="2">
    <source>
        <dbReference type="ARBA" id="ARBA00022448"/>
    </source>
</evidence>
<dbReference type="STRING" id="584787.GCA_001247655_03549"/>
<accession>A0A3N1PS41</accession>
<evidence type="ECO:0000256" key="7">
    <source>
        <dbReference type="ARBA" id="ARBA00022737"/>
    </source>
</evidence>
<protein>
    <submittedName>
        <fullName evidence="15">Mono/diheme cytochrome c family protein</fullName>
    </submittedName>
</protein>
<evidence type="ECO:0000256" key="1">
    <source>
        <dbReference type="ARBA" id="ARBA00004236"/>
    </source>
</evidence>
<evidence type="ECO:0000256" key="9">
    <source>
        <dbReference type="ARBA" id="ARBA00023004"/>
    </source>
</evidence>
<dbReference type="Gene3D" id="1.10.760.10">
    <property type="entry name" value="Cytochrome c-like domain"/>
    <property type="match status" value="3"/>
</dbReference>